<reference evidence="1" key="1">
    <citation type="submission" date="2021-01" db="EMBL/GenBank/DDBJ databases">
        <authorList>
            <consortium name="Genoscope - CEA"/>
            <person name="William W."/>
        </authorList>
    </citation>
    <scope>NUCLEOTIDE SEQUENCE</scope>
</reference>
<dbReference type="AlphaFoldDB" id="A0A816J9Z6"/>
<dbReference type="EMBL" id="HG994368">
    <property type="protein sequence ID" value="CAF1800793.1"/>
    <property type="molecule type" value="Genomic_DNA"/>
</dbReference>
<organism evidence="1">
    <name type="scientific">Brassica napus</name>
    <name type="common">Rape</name>
    <dbReference type="NCBI Taxonomy" id="3708"/>
    <lineage>
        <taxon>Eukaryota</taxon>
        <taxon>Viridiplantae</taxon>
        <taxon>Streptophyta</taxon>
        <taxon>Embryophyta</taxon>
        <taxon>Tracheophyta</taxon>
        <taxon>Spermatophyta</taxon>
        <taxon>Magnoliopsida</taxon>
        <taxon>eudicotyledons</taxon>
        <taxon>Gunneridae</taxon>
        <taxon>Pentapetalae</taxon>
        <taxon>rosids</taxon>
        <taxon>malvids</taxon>
        <taxon>Brassicales</taxon>
        <taxon>Brassicaceae</taxon>
        <taxon>Brassiceae</taxon>
        <taxon>Brassica</taxon>
    </lineage>
</organism>
<protein>
    <submittedName>
        <fullName evidence="1">(rape) hypothetical protein</fullName>
    </submittedName>
</protein>
<proteinExistence type="predicted"/>
<dbReference type="Proteomes" id="UP001295469">
    <property type="component" value="Chromosome C04"/>
</dbReference>
<name>A0A816J9Z6_BRANA</name>
<accession>A0A816J9Z6</accession>
<gene>
    <name evidence="1" type="ORF">DARMORV10_C04P02480.1</name>
</gene>
<evidence type="ECO:0000313" key="1">
    <source>
        <dbReference type="EMBL" id="CAF1800793.1"/>
    </source>
</evidence>
<sequence>LFLFSCKSNSLVLTCDKPFLSLNKPVVCFRLCFLQAKPIYTLFSEVI</sequence>
<feature type="non-terminal residue" evidence="1">
    <location>
        <position position="1"/>
    </location>
</feature>